<evidence type="ECO:0000259" key="1">
    <source>
        <dbReference type="SMART" id="SM00530"/>
    </source>
</evidence>
<protein>
    <submittedName>
        <fullName evidence="2">XRE family transcriptional regulator</fullName>
    </submittedName>
</protein>
<name>A0ABN2NAD6_9MICO</name>
<evidence type="ECO:0000313" key="3">
    <source>
        <dbReference type="Proteomes" id="UP001501094"/>
    </source>
</evidence>
<dbReference type="Gene3D" id="1.10.260.40">
    <property type="entry name" value="lambda repressor-like DNA-binding domains"/>
    <property type="match status" value="1"/>
</dbReference>
<feature type="domain" description="HTH cro/C1-type" evidence="1">
    <location>
        <begin position="9"/>
        <end position="64"/>
    </location>
</feature>
<dbReference type="SUPFAM" id="SSF47413">
    <property type="entry name" value="lambda repressor-like DNA-binding domains"/>
    <property type="match status" value="1"/>
</dbReference>
<dbReference type="Proteomes" id="UP001501094">
    <property type="component" value="Unassembled WGS sequence"/>
</dbReference>
<dbReference type="RefSeq" id="WP_344101635.1">
    <property type="nucleotide sequence ID" value="NZ_BAAANL010000003.1"/>
</dbReference>
<comment type="caution">
    <text evidence="2">The sequence shown here is derived from an EMBL/GenBank/DDBJ whole genome shotgun (WGS) entry which is preliminary data.</text>
</comment>
<organism evidence="2 3">
    <name type="scientific">Myceligenerans crystallogenes</name>
    <dbReference type="NCBI Taxonomy" id="316335"/>
    <lineage>
        <taxon>Bacteria</taxon>
        <taxon>Bacillati</taxon>
        <taxon>Actinomycetota</taxon>
        <taxon>Actinomycetes</taxon>
        <taxon>Micrococcales</taxon>
        <taxon>Promicromonosporaceae</taxon>
        <taxon>Myceligenerans</taxon>
    </lineage>
</organism>
<dbReference type="EMBL" id="BAAANL010000003">
    <property type="protein sequence ID" value="GAA1860314.1"/>
    <property type="molecule type" value="Genomic_DNA"/>
</dbReference>
<dbReference type="Pfam" id="PF01381">
    <property type="entry name" value="HTH_3"/>
    <property type="match status" value="1"/>
</dbReference>
<evidence type="ECO:0000313" key="2">
    <source>
        <dbReference type="EMBL" id="GAA1860314.1"/>
    </source>
</evidence>
<dbReference type="SMART" id="SM00530">
    <property type="entry name" value="HTH_XRE"/>
    <property type="match status" value="1"/>
</dbReference>
<dbReference type="InterPro" id="IPR001387">
    <property type="entry name" value="Cro/C1-type_HTH"/>
</dbReference>
<keyword evidence="3" id="KW-1185">Reference proteome</keyword>
<dbReference type="CDD" id="cd00093">
    <property type="entry name" value="HTH_XRE"/>
    <property type="match status" value="1"/>
</dbReference>
<dbReference type="InterPro" id="IPR010982">
    <property type="entry name" value="Lambda_DNA-bd_dom_sf"/>
</dbReference>
<accession>A0ABN2NAD6</accession>
<gene>
    <name evidence="2" type="ORF">GCM10009751_17340</name>
</gene>
<proteinExistence type="predicted"/>
<reference evidence="2 3" key="1">
    <citation type="journal article" date="2019" name="Int. J. Syst. Evol. Microbiol.">
        <title>The Global Catalogue of Microorganisms (GCM) 10K type strain sequencing project: providing services to taxonomists for standard genome sequencing and annotation.</title>
        <authorList>
            <consortium name="The Broad Institute Genomics Platform"/>
            <consortium name="The Broad Institute Genome Sequencing Center for Infectious Disease"/>
            <person name="Wu L."/>
            <person name="Ma J."/>
        </authorList>
    </citation>
    <scope>NUCLEOTIDE SEQUENCE [LARGE SCALE GENOMIC DNA]</scope>
    <source>
        <strain evidence="2 3">JCM 14326</strain>
    </source>
</reference>
<sequence length="254" mass="28093">MEESTRNDRLATAMRQAGISQTRLAAVVGVDPKTVERWINGGRTPHRRHRDAVAAALVRAPSTLWDVDDRGPDGTPNEVVTIHPSRRHLSHAAWQALMAGVTQRFELHAFAATFLPDQAMDLAAELIGLADRDVKVRMLLGDPQGAAVAKRDAEEGGMGLAGRVMLVLGYLSRAIADPRIDVRLHDETLYASTFRFDDDLLVNLHVWGSPAGSNPLLHLRGPDNAPLIRPYQQGFERVWDTARPLTTWPRPEEN</sequence>